<sequence>MPLLLSIMQGHINGVKSTSPTNQTPFNWSHFPNEQYKHDKRVFPGQKWYSPVVHASRLSPDVSIPIRSHWIETKPDIKHHQKPQTTGKMLLSRYQLLRCKTRVRLKLNDSMA</sequence>
<protein>
    <submittedName>
        <fullName evidence="1">Uncharacterized protein</fullName>
    </submittedName>
</protein>
<comment type="caution">
    <text evidence="1">The sequence shown here is derived from an EMBL/GenBank/DDBJ whole genome shotgun (WGS) entry which is preliminary data.</text>
</comment>
<name>A0A8X6XJI1_9ARAC</name>
<dbReference type="EMBL" id="BMAV01010158">
    <property type="protein sequence ID" value="GFY55058.1"/>
    <property type="molecule type" value="Genomic_DNA"/>
</dbReference>
<dbReference type="AlphaFoldDB" id="A0A8X6XJI1"/>
<organism evidence="1 2">
    <name type="scientific">Trichonephila inaurata madagascariensis</name>
    <dbReference type="NCBI Taxonomy" id="2747483"/>
    <lineage>
        <taxon>Eukaryota</taxon>
        <taxon>Metazoa</taxon>
        <taxon>Ecdysozoa</taxon>
        <taxon>Arthropoda</taxon>
        <taxon>Chelicerata</taxon>
        <taxon>Arachnida</taxon>
        <taxon>Araneae</taxon>
        <taxon>Araneomorphae</taxon>
        <taxon>Entelegynae</taxon>
        <taxon>Araneoidea</taxon>
        <taxon>Nephilidae</taxon>
        <taxon>Trichonephila</taxon>
        <taxon>Trichonephila inaurata</taxon>
    </lineage>
</organism>
<evidence type="ECO:0000313" key="1">
    <source>
        <dbReference type="EMBL" id="GFY55058.1"/>
    </source>
</evidence>
<proteinExistence type="predicted"/>
<accession>A0A8X6XJI1</accession>
<keyword evidence="2" id="KW-1185">Reference proteome</keyword>
<evidence type="ECO:0000313" key="2">
    <source>
        <dbReference type="Proteomes" id="UP000886998"/>
    </source>
</evidence>
<reference evidence="1" key="1">
    <citation type="submission" date="2020-08" db="EMBL/GenBank/DDBJ databases">
        <title>Multicomponent nature underlies the extraordinary mechanical properties of spider dragline silk.</title>
        <authorList>
            <person name="Kono N."/>
            <person name="Nakamura H."/>
            <person name="Mori M."/>
            <person name="Yoshida Y."/>
            <person name="Ohtoshi R."/>
            <person name="Malay A.D."/>
            <person name="Moran D.A.P."/>
            <person name="Tomita M."/>
            <person name="Numata K."/>
            <person name="Arakawa K."/>
        </authorList>
    </citation>
    <scope>NUCLEOTIDE SEQUENCE</scope>
</reference>
<dbReference type="Proteomes" id="UP000886998">
    <property type="component" value="Unassembled WGS sequence"/>
</dbReference>
<gene>
    <name evidence="1" type="ORF">TNIN_217231</name>
</gene>